<gene>
    <name evidence="2" type="ORF">C3B59_16665</name>
</gene>
<feature type="region of interest" description="Disordered" evidence="1">
    <location>
        <begin position="22"/>
        <end position="43"/>
    </location>
</feature>
<protein>
    <submittedName>
        <fullName evidence="2">Histidine phosphatase family protein</fullName>
    </submittedName>
</protein>
<name>A0A2S3Z661_9MICO</name>
<dbReference type="PANTHER" id="PTHR47623">
    <property type="entry name" value="OS09G0287300 PROTEIN"/>
    <property type="match status" value="1"/>
</dbReference>
<dbReference type="PANTHER" id="PTHR47623:SF1">
    <property type="entry name" value="OS09G0287300 PROTEIN"/>
    <property type="match status" value="1"/>
</dbReference>
<dbReference type="SUPFAM" id="SSF53254">
    <property type="entry name" value="Phosphoglycerate mutase-like"/>
    <property type="match status" value="1"/>
</dbReference>
<organism evidence="2 3">
    <name type="scientific">Cryobacterium zongtaii</name>
    <dbReference type="NCBI Taxonomy" id="1259217"/>
    <lineage>
        <taxon>Bacteria</taxon>
        <taxon>Bacillati</taxon>
        <taxon>Actinomycetota</taxon>
        <taxon>Actinomycetes</taxon>
        <taxon>Micrococcales</taxon>
        <taxon>Microbacteriaceae</taxon>
        <taxon>Cryobacterium</taxon>
    </lineage>
</organism>
<dbReference type="InterPro" id="IPR029033">
    <property type="entry name" value="His_PPase_superfam"/>
</dbReference>
<dbReference type="Proteomes" id="UP000237104">
    <property type="component" value="Unassembled WGS sequence"/>
</dbReference>
<sequence length="169" mass="17761">MGMTPRSERTLIVLRHAKSDWSGGEADIDRTLNPRGQSQAPDAGSWLAENVPAIDLAIVSPATRARATWALASAELSDSPEARIDDRAYAASVNDLLQIVRELPDELQNVILVAHNPGLEDLVYVLTGESVTLSTSALAVLGVPGPWADLVASTAVLVTSGRASRAGLA</sequence>
<dbReference type="AlphaFoldDB" id="A0A2S3Z661"/>
<evidence type="ECO:0000313" key="3">
    <source>
        <dbReference type="Proteomes" id="UP000237104"/>
    </source>
</evidence>
<dbReference type="EMBL" id="PPXF01000065">
    <property type="protein sequence ID" value="POH59687.1"/>
    <property type="molecule type" value="Genomic_DNA"/>
</dbReference>
<proteinExistence type="predicted"/>
<evidence type="ECO:0000313" key="2">
    <source>
        <dbReference type="EMBL" id="POH59687.1"/>
    </source>
</evidence>
<evidence type="ECO:0000256" key="1">
    <source>
        <dbReference type="SAM" id="MobiDB-lite"/>
    </source>
</evidence>
<dbReference type="SMART" id="SM00855">
    <property type="entry name" value="PGAM"/>
    <property type="match status" value="1"/>
</dbReference>
<accession>A0A2S3Z661</accession>
<dbReference type="InterPro" id="IPR013078">
    <property type="entry name" value="His_Pase_superF_clade-1"/>
</dbReference>
<dbReference type="CDD" id="cd07067">
    <property type="entry name" value="HP_PGM_like"/>
    <property type="match status" value="1"/>
</dbReference>
<dbReference type="OrthoDB" id="9810154at2"/>
<reference evidence="2 3" key="1">
    <citation type="submission" date="2018-01" db="EMBL/GenBank/DDBJ databases">
        <title>Cryobacterium sp. nov., from glaciers in China.</title>
        <authorList>
            <person name="Liu Q."/>
            <person name="Xin Y.-H."/>
        </authorList>
    </citation>
    <scope>NUCLEOTIDE SEQUENCE [LARGE SCALE GENOMIC DNA]</scope>
    <source>
        <strain evidence="2 3">TMB1-8</strain>
    </source>
</reference>
<dbReference type="Gene3D" id="3.40.50.1240">
    <property type="entry name" value="Phosphoglycerate mutase-like"/>
    <property type="match status" value="1"/>
</dbReference>
<comment type="caution">
    <text evidence="2">The sequence shown here is derived from an EMBL/GenBank/DDBJ whole genome shotgun (WGS) entry which is preliminary data.</text>
</comment>
<dbReference type="Pfam" id="PF00300">
    <property type="entry name" value="His_Phos_1"/>
    <property type="match status" value="1"/>
</dbReference>